<dbReference type="OrthoDB" id="9810871at2"/>
<dbReference type="InterPro" id="IPR038507">
    <property type="entry name" value="YcnI-like_sf"/>
</dbReference>
<feature type="transmembrane region" description="Helical" evidence="2">
    <location>
        <begin position="203"/>
        <end position="226"/>
    </location>
</feature>
<dbReference type="PROSITE" id="PS51318">
    <property type="entry name" value="TAT"/>
    <property type="match status" value="1"/>
</dbReference>
<keyword evidence="2" id="KW-1133">Transmembrane helix</keyword>
<gene>
    <name evidence="5" type="ORF">FVP77_03355</name>
</gene>
<dbReference type="RefSeq" id="WP_147893247.1">
    <property type="nucleotide sequence ID" value="NZ_BAAANR010000001.1"/>
</dbReference>
<keyword evidence="2" id="KW-0472">Membrane</keyword>
<evidence type="ECO:0000256" key="1">
    <source>
        <dbReference type="SAM" id="MobiDB-lite"/>
    </source>
</evidence>
<proteinExistence type="predicted"/>
<dbReference type="InterPro" id="IPR012533">
    <property type="entry name" value="YcnI-copper_dom"/>
</dbReference>
<dbReference type="InterPro" id="IPR006311">
    <property type="entry name" value="TAT_signal"/>
</dbReference>
<feature type="region of interest" description="Disordered" evidence="1">
    <location>
        <begin position="167"/>
        <end position="188"/>
    </location>
</feature>
<protein>
    <submittedName>
        <fullName evidence="5">DUF1775 domain-containing protein</fullName>
    </submittedName>
</protein>
<dbReference type="Proteomes" id="UP000321034">
    <property type="component" value="Unassembled WGS sequence"/>
</dbReference>
<reference evidence="5 6" key="1">
    <citation type="submission" date="2019-08" db="EMBL/GenBank/DDBJ databases">
        <authorList>
            <person name="Dong K."/>
        </authorList>
    </citation>
    <scope>NUCLEOTIDE SEQUENCE [LARGE SCALE GENOMIC DNA]</scope>
    <source>
        <strain evidence="5 6">JCM14558</strain>
    </source>
</reference>
<feature type="domain" description="YncI copper-binding" evidence="4">
    <location>
        <begin position="30"/>
        <end position="162"/>
    </location>
</feature>
<organism evidence="5 6">
    <name type="scientific">Microbacterium hatanonis</name>
    <dbReference type="NCBI Taxonomy" id="404366"/>
    <lineage>
        <taxon>Bacteria</taxon>
        <taxon>Bacillati</taxon>
        <taxon>Actinomycetota</taxon>
        <taxon>Actinomycetes</taxon>
        <taxon>Micrococcales</taxon>
        <taxon>Microbacteriaceae</taxon>
        <taxon>Microbacterium</taxon>
    </lineage>
</organism>
<keyword evidence="2" id="KW-0812">Transmembrane</keyword>
<dbReference type="Pfam" id="PF07987">
    <property type="entry name" value="DUF1775"/>
    <property type="match status" value="1"/>
</dbReference>
<comment type="caution">
    <text evidence="5">The sequence shown here is derived from an EMBL/GenBank/DDBJ whole genome shotgun (WGS) entry which is preliminary data.</text>
</comment>
<evidence type="ECO:0000259" key="4">
    <source>
        <dbReference type="Pfam" id="PF07987"/>
    </source>
</evidence>
<evidence type="ECO:0000313" key="6">
    <source>
        <dbReference type="Proteomes" id="UP000321034"/>
    </source>
</evidence>
<accession>A0A5C8I3J5</accession>
<keyword evidence="3" id="KW-0732">Signal</keyword>
<feature type="chain" id="PRO_5038612607" evidence="3">
    <location>
        <begin position="23"/>
        <end position="230"/>
    </location>
</feature>
<dbReference type="AlphaFoldDB" id="A0A5C8I3J5"/>
<dbReference type="Gene3D" id="2.60.40.2230">
    <property type="entry name" value="Uncharacterised protein YcnI-like PF07987, DUF1775"/>
    <property type="match status" value="1"/>
</dbReference>
<keyword evidence="6" id="KW-1185">Reference proteome</keyword>
<evidence type="ECO:0000313" key="5">
    <source>
        <dbReference type="EMBL" id="TXK12525.1"/>
    </source>
</evidence>
<feature type="signal peptide" evidence="3">
    <location>
        <begin position="1"/>
        <end position="22"/>
    </location>
</feature>
<evidence type="ECO:0000256" key="2">
    <source>
        <dbReference type="SAM" id="Phobius"/>
    </source>
</evidence>
<evidence type="ECO:0000256" key="3">
    <source>
        <dbReference type="SAM" id="SignalP"/>
    </source>
</evidence>
<feature type="compositionally biased region" description="Basic and acidic residues" evidence="1">
    <location>
        <begin position="169"/>
        <end position="184"/>
    </location>
</feature>
<sequence length="230" mass="23059">MTSTTRTRILAGVVLGAALAVAAPLAASAHVHVTPENASADASTSLTFSFSHGCEESPTTSMIIDIPEGVTNVVPVADANWTIQRDVADNGTVSRVTYSAVAPVENGIKGEVSLDARFGAELADTDVAFPVTQVCVTGQTAWTEVAAEGADEPESPAPIVAVGAVSASGDEHGGHDASAEHDATEADAADAVPAASLRADPTALWLGGAGLALGAIALIVAVTAIVRRRA</sequence>
<name>A0A5C8I3J5_9MICO</name>
<dbReference type="EMBL" id="VRSV01000001">
    <property type="protein sequence ID" value="TXK12525.1"/>
    <property type="molecule type" value="Genomic_DNA"/>
</dbReference>